<keyword evidence="1" id="KW-0812">Transmembrane</keyword>
<accession>A0A0F9D8C9</accession>
<evidence type="ECO:0000259" key="2">
    <source>
        <dbReference type="Pfam" id="PF10756"/>
    </source>
</evidence>
<sequence length="163" mass="18177">MNESGHESLVIRNWNFAIPRLIGVALAVAVCAMLAWLAAMAEEESAQLRIGAVVFGVILVAYAVAGISGFAWSMRANEKGVSVRRLFRREEISWEALVSLRLGQMDTNLQTVMVATLRFAHCSKVRIRIQPRQLGRLVSLSGQQLGVESPAWWRWLMSILRGE</sequence>
<organism evidence="3">
    <name type="scientific">marine sediment metagenome</name>
    <dbReference type="NCBI Taxonomy" id="412755"/>
    <lineage>
        <taxon>unclassified sequences</taxon>
        <taxon>metagenomes</taxon>
        <taxon>ecological metagenomes</taxon>
    </lineage>
</organism>
<keyword evidence="1" id="KW-0472">Membrane</keyword>
<evidence type="ECO:0000313" key="3">
    <source>
        <dbReference type="EMBL" id="KKL57963.1"/>
    </source>
</evidence>
<dbReference type="InterPro" id="IPR019692">
    <property type="entry name" value="CFP-6_PH"/>
</dbReference>
<dbReference type="Pfam" id="PF10756">
    <property type="entry name" value="bPH_6"/>
    <property type="match status" value="1"/>
</dbReference>
<feature type="transmembrane region" description="Helical" evidence="1">
    <location>
        <begin position="50"/>
        <end position="72"/>
    </location>
</feature>
<gene>
    <name evidence="3" type="ORF">LCGC14_2230170</name>
</gene>
<evidence type="ECO:0000256" key="1">
    <source>
        <dbReference type="SAM" id="Phobius"/>
    </source>
</evidence>
<protein>
    <recommendedName>
        <fullName evidence="2">Low molecular weight protein antigen 6 PH domain-containing protein</fullName>
    </recommendedName>
</protein>
<feature type="domain" description="Low molecular weight protein antigen 6 PH" evidence="2">
    <location>
        <begin position="74"/>
        <end position="146"/>
    </location>
</feature>
<comment type="caution">
    <text evidence="3">The sequence shown here is derived from an EMBL/GenBank/DDBJ whole genome shotgun (WGS) entry which is preliminary data.</text>
</comment>
<feature type="transmembrane region" description="Helical" evidence="1">
    <location>
        <begin position="21"/>
        <end position="38"/>
    </location>
</feature>
<dbReference type="EMBL" id="LAZR01029983">
    <property type="protein sequence ID" value="KKL57963.1"/>
    <property type="molecule type" value="Genomic_DNA"/>
</dbReference>
<reference evidence="3" key="1">
    <citation type="journal article" date="2015" name="Nature">
        <title>Complex archaea that bridge the gap between prokaryotes and eukaryotes.</title>
        <authorList>
            <person name="Spang A."/>
            <person name="Saw J.H."/>
            <person name="Jorgensen S.L."/>
            <person name="Zaremba-Niedzwiedzka K."/>
            <person name="Martijn J."/>
            <person name="Lind A.E."/>
            <person name="van Eijk R."/>
            <person name="Schleper C."/>
            <person name="Guy L."/>
            <person name="Ettema T.J."/>
        </authorList>
    </citation>
    <scope>NUCLEOTIDE SEQUENCE</scope>
</reference>
<dbReference type="AlphaFoldDB" id="A0A0F9D8C9"/>
<proteinExistence type="predicted"/>
<name>A0A0F9D8C9_9ZZZZ</name>
<keyword evidence="1" id="KW-1133">Transmembrane helix</keyword>